<protein>
    <submittedName>
        <fullName evidence="1">Uncharacterized protein</fullName>
    </submittedName>
</protein>
<gene>
    <name evidence="1" type="ORF">KM295_02315</name>
</gene>
<dbReference type="AlphaFoldDB" id="A0A9R1D3H5"/>
<reference evidence="1" key="1">
    <citation type="journal article" date="2023" name="Front. Microbiol.">
        <title>Genomic-based phylogenetic and metabolic analyses of the genus Natronomonas, and description of Natronomonas aquatica sp. nov.</title>
        <authorList>
            <person name="Garcia-Roldan A."/>
            <person name="Duran-Viseras A."/>
            <person name="de la Haba R.R."/>
            <person name="Corral P."/>
            <person name="Sanchez-Porro C."/>
            <person name="Ventosa A."/>
        </authorList>
    </citation>
    <scope>NUCLEOTIDE SEQUENCE</scope>
    <source>
        <strain evidence="1">F2-12</strain>
    </source>
</reference>
<dbReference type="EMBL" id="JAHLKM010000002">
    <property type="protein sequence ID" value="MCQ4332339.1"/>
    <property type="molecule type" value="Genomic_DNA"/>
</dbReference>
<accession>A0A9R1D3H5</accession>
<comment type="caution">
    <text evidence="1">The sequence shown here is derived from an EMBL/GenBank/DDBJ whole genome shotgun (WGS) entry which is preliminary data.</text>
</comment>
<evidence type="ECO:0000313" key="1">
    <source>
        <dbReference type="EMBL" id="MCQ4332339.1"/>
    </source>
</evidence>
<name>A0A9R1D3H5_9EURY</name>
<evidence type="ECO:0000313" key="2">
    <source>
        <dbReference type="Proteomes" id="UP001139494"/>
    </source>
</evidence>
<proteinExistence type="predicted"/>
<keyword evidence="2" id="KW-1185">Reference proteome</keyword>
<dbReference type="Proteomes" id="UP001139494">
    <property type="component" value="Unassembled WGS sequence"/>
</dbReference>
<dbReference type="RefSeq" id="WP_256028261.1">
    <property type="nucleotide sequence ID" value="NZ_JAHLKM010000002.1"/>
</dbReference>
<organism evidence="1 2">
    <name type="scientific">Natronomonas aquatica</name>
    <dbReference type="NCBI Taxonomy" id="2841590"/>
    <lineage>
        <taxon>Archaea</taxon>
        <taxon>Methanobacteriati</taxon>
        <taxon>Methanobacteriota</taxon>
        <taxon>Stenosarchaea group</taxon>
        <taxon>Halobacteria</taxon>
        <taxon>Halobacteriales</taxon>
        <taxon>Natronomonadaceae</taxon>
        <taxon>Natronomonas</taxon>
    </lineage>
</organism>
<sequence>MYAVSLLGSVRRIEVHGVQLLEMRTFPSTEAEARLSETLTTLVDIAELLRCNAPFPLDRHTERGEAAVIELLGRRYEEPSAPPEAFEAENVEAVREEAAVETGDSWLLVPLGTDGASARNWQPVFDLLQRQVARLAGDFDRISERMRAGGSEGHLGETCECIVEMLEVLEYTLGRIKATSGYVSYRTEHDQGELLEAIERKTTALGGNTDA</sequence>